<evidence type="ECO:0008006" key="2">
    <source>
        <dbReference type="Google" id="ProtNLM"/>
    </source>
</evidence>
<reference evidence="1" key="1">
    <citation type="submission" date="2018-05" db="EMBL/GenBank/DDBJ databases">
        <authorList>
            <person name="Lanie J.A."/>
            <person name="Ng W.-L."/>
            <person name="Kazmierczak K.M."/>
            <person name="Andrzejewski T.M."/>
            <person name="Davidsen T.M."/>
            <person name="Wayne K.J."/>
            <person name="Tettelin H."/>
            <person name="Glass J.I."/>
            <person name="Rusch D."/>
            <person name="Podicherti R."/>
            <person name="Tsui H.-C.T."/>
            <person name="Winkler M.E."/>
        </authorList>
    </citation>
    <scope>NUCLEOTIDE SEQUENCE</scope>
</reference>
<gene>
    <name evidence="1" type="ORF">METZ01_LOCUS43211</name>
</gene>
<dbReference type="InterPro" id="IPR008775">
    <property type="entry name" value="Phytyl_CoA_dOase-like"/>
</dbReference>
<dbReference type="AlphaFoldDB" id="A0A381RKC3"/>
<dbReference type="SUPFAM" id="SSF51197">
    <property type="entry name" value="Clavaminate synthase-like"/>
    <property type="match status" value="1"/>
</dbReference>
<dbReference type="PANTHER" id="PTHR20883">
    <property type="entry name" value="PHYTANOYL-COA DIOXYGENASE DOMAIN CONTAINING 1"/>
    <property type="match status" value="1"/>
</dbReference>
<sequence>MAALSQEQQDFFWDNGYLVIPDAVNKVMLAELQRVFHGWVEQSRQHDVNWGETIDGKPRFHLEAGHTKALPRLLRVNAPVEISRTYFDAMADSPMTDYVASLIGPDVKLHHTKINSKQSGSETAVKWHQDFGFTPHSNDSVVTALLMIDEVTEQNGPLEVSPGSHRGPIHGLWHDGIFTGAINAEIAAGCASKAVTCTGSAGSVCLMHTRLLHGSAANQSDAPRTLFISVYSADDAIPLSPSPMPNRYEGMTVRGQPQGRVRSIDFCVDLPQLPETASFFDQQAKHKDSDQP</sequence>
<proteinExistence type="predicted"/>
<dbReference type="GO" id="GO:0046872">
    <property type="term" value="F:metal ion binding"/>
    <property type="evidence" value="ECO:0007669"/>
    <property type="project" value="UniProtKB-ARBA"/>
</dbReference>
<organism evidence="1">
    <name type="scientific">marine metagenome</name>
    <dbReference type="NCBI Taxonomy" id="408172"/>
    <lineage>
        <taxon>unclassified sequences</taxon>
        <taxon>metagenomes</taxon>
        <taxon>ecological metagenomes</taxon>
    </lineage>
</organism>
<dbReference type="Pfam" id="PF05721">
    <property type="entry name" value="PhyH"/>
    <property type="match status" value="1"/>
</dbReference>
<protein>
    <recommendedName>
        <fullName evidence="2">Restriction endonuclease subunit S</fullName>
    </recommendedName>
</protein>
<dbReference type="GO" id="GO:0016491">
    <property type="term" value="F:oxidoreductase activity"/>
    <property type="evidence" value="ECO:0007669"/>
    <property type="project" value="UniProtKB-ARBA"/>
</dbReference>
<accession>A0A381RKC3</accession>
<evidence type="ECO:0000313" key="1">
    <source>
        <dbReference type="EMBL" id="SUZ90357.1"/>
    </source>
</evidence>
<name>A0A381RKC3_9ZZZZ</name>
<dbReference type="EMBL" id="UINC01001887">
    <property type="protein sequence ID" value="SUZ90357.1"/>
    <property type="molecule type" value="Genomic_DNA"/>
</dbReference>
<dbReference type="Gene3D" id="2.60.120.620">
    <property type="entry name" value="q2cbj1_9rhob like domain"/>
    <property type="match status" value="1"/>
</dbReference>
<dbReference type="PANTHER" id="PTHR20883:SF48">
    <property type="entry name" value="ECTOINE DIOXYGENASE"/>
    <property type="match status" value="1"/>
</dbReference>